<accession>A0A2P5HPU4</accession>
<feature type="compositionally biased region" description="Polar residues" evidence="2">
    <location>
        <begin position="108"/>
        <end position="132"/>
    </location>
</feature>
<keyword evidence="4" id="KW-1185">Reference proteome</keyword>
<name>A0A2P5HPU4_DIAHE</name>
<feature type="coiled-coil region" evidence="1">
    <location>
        <begin position="46"/>
        <end position="80"/>
    </location>
</feature>
<organism evidence="3 4">
    <name type="scientific">Diaporthe helianthi</name>
    <dbReference type="NCBI Taxonomy" id="158607"/>
    <lineage>
        <taxon>Eukaryota</taxon>
        <taxon>Fungi</taxon>
        <taxon>Dikarya</taxon>
        <taxon>Ascomycota</taxon>
        <taxon>Pezizomycotina</taxon>
        <taxon>Sordariomycetes</taxon>
        <taxon>Sordariomycetidae</taxon>
        <taxon>Diaporthales</taxon>
        <taxon>Diaporthaceae</taxon>
        <taxon>Diaporthe</taxon>
    </lineage>
</organism>
<gene>
    <name evidence="3" type="ORF">DHEL01_v209341</name>
</gene>
<dbReference type="Proteomes" id="UP000094444">
    <property type="component" value="Unassembled WGS sequence"/>
</dbReference>
<dbReference type="EMBL" id="MAVT02001042">
    <property type="protein sequence ID" value="POS72267.1"/>
    <property type="molecule type" value="Genomic_DNA"/>
</dbReference>
<feature type="region of interest" description="Disordered" evidence="2">
    <location>
        <begin position="368"/>
        <end position="388"/>
    </location>
</feature>
<evidence type="ECO:0000256" key="1">
    <source>
        <dbReference type="SAM" id="Coils"/>
    </source>
</evidence>
<evidence type="ECO:0000313" key="4">
    <source>
        <dbReference type="Proteomes" id="UP000094444"/>
    </source>
</evidence>
<dbReference type="AlphaFoldDB" id="A0A2P5HPU4"/>
<evidence type="ECO:0000256" key="2">
    <source>
        <dbReference type="SAM" id="MobiDB-lite"/>
    </source>
</evidence>
<evidence type="ECO:0000313" key="3">
    <source>
        <dbReference type="EMBL" id="POS72267.1"/>
    </source>
</evidence>
<sequence>MADNDVQDWAEIEAGYWSNTIRARAEEDRVMVGKFEAKTAPMRRQLAMLFDQREELAKKLQEVKRQCDHVEADLDGVSLQFEEAKQIMAADRQRKDESARAWFNYNKSRTAQSEPQQNGAGPRQNGHTNTNAMREGITTGPGADAETPDRGGFTAVNENRNGHVDKPASDNSSPLSEPPDVSPLDNQGLTDAEIYDFEGNRVHPVKRMCRENKFIRQIMQIPIKRHIVVRPGRKFTQETIDSIYEPSDAKGAKWLSCMIQATGEEQETPCTSCVNRAGTWVGCVIVGGDDFPRCANCEWNRQGCTGSSYHQIRARDEDLRQMARNDHGSPSLREHSILPSREGASFGGFTPVNSGLYRIAVTDAFDGPLSAPSKRKSLPSKKGGRQSLPNMAIRIREDGEPMEDSILGAEEAQSVEPVDPGPAISKETLVLRDNGIEFTEPEIMRGVPLERIGPDHPYWDPKWEVLDQVTQQKLDSWRRKLEDCLALNKNRFLAGRQVNRGNTIMTFLQKTDFHPYQLVAKKWITKALMSYDTIFRLAQVIEELPKLGVDVTPVAWVRQRMHELYMEQGEEFSLAKTVHELYHDPKLRALRTKAGVGNIGRPSGVKKGMTSKEPKAKTPKALDKDLANGTPSKKRRRQSSASVKQELKQEEQTTPTSLCMSPRSAKKQRPDSRPSSSGKQDTEPVATASPTLAYHPPNTHSGAAQAIQPTEDEFAHDGYTSTDSFSGDNIMQIDFRVTQLKTSQHTTNMSHTQYWHWVSDKGKPYFEHQVLRTVEPKASWGVYKEPLDFHLRLHELDFVEYCLESGSDCTKIVVHTKPAAKVDHRGIVMAYFKRQRTLKRFLGFLAKKGVQLAKRPADYIEQQWTGIESAVLPRSEEDE</sequence>
<feature type="region of interest" description="Disordered" evidence="2">
    <location>
        <begin position="593"/>
        <end position="704"/>
    </location>
</feature>
<reference evidence="3" key="1">
    <citation type="submission" date="2017-09" db="EMBL/GenBank/DDBJ databases">
        <title>Polyketide synthases of a Diaporthe helianthi virulent isolate.</title>
        <authorList>
            <person name="Baroncelli R."/>
        </authorList>
    </citation>
    <scope>NUCLEOTIDE SEQUENCE [LARGE SCALE GENOMIC DNA]</scope>
    <source>
        <strain evidence="3">7/96</strain>
    </source>
</reference>
<feature type="region of interest" description="Disordered" evidence="2">
    <location>
        <begin position="108"/>
        <end position="187"/>
    </location>
</feature>
<dbReference type="Pfam" id="PF12511">
    <property type="entry name" value="DUF3716"/>
    <property type="match status" value="1"/>
</dbReference>
<feature type="compositionally biased region" description="Basic residues" evidence="2">
    <location>
        <begin position="373"/>
        <end position="384"/>
    </location>
</feature>
<dbReference type="STRING" id="158607.A0A2P5HPU4"/>
<dbReference type="InParanoid" id="A0A2P5HPU4"/>
<comment type="caution">
    <text evidence="3">The sequence shown here is derived from an EMBL/GenBank/DDBJ whole genome shotgun (WGS) entry which is preliminary data.</text>
</comment>
<proteinExistence type="predicted"/>
<dbReference type="OrthoDB" id="4800057at2759"/>
<dbReference type="InterPro" id="IPR022190">
    <property type="entry name" value="DUF3716"/>
</dbReference>
<protein>
    <submittedName>
        <fullName evidence="3">Uncharacterized protein</fullName>
    </submittedName>
</protein>
<feature type="compositionally biased region" description="Basic and acidic residues" evidence="2">
    <location>
        <begin position="610"/>
        <end position="626"/>
    </location>
</feature>
<keyword evidence="1" id="KW-0175">Coiled coil</keyword>